<accession>A0A0F9RT04</accession>
<gene>
    <name evidence="1" type="ORF">LCGC14_0606910</name>
</gene>
<dbReference type="AlphaFoldDB" id="A0A0F9RT04"/>
<protein>
    <recommendedName>
        <fullName evidence="2">CN hydrolase domain-containing protein</fullName>
    </recommendedName>
</protein>
<sequence length="199" mass="23175">MKEIHGSKLIDLYDYESFYNQATNVKKKEIRNQFINQAIIINADQGISFQIKNIPVTLPKREPINISTIPKYRKFQTIIGNLSVMICKDLLTNYSVIDKWMKLYKIQTILIPSFTPLVDPFRHKLGEIIRTSGNENLCFIFSNVGGYGGSGIFTYGTRKEYEPRKGNICYPEENIYKFSKDQKDENKWNFNAKLVERNP</sequence>
<organism evidence="1">
    <name type="scientific">marine sediment metagenome</name>
    <dbReference type="NCBI Taxonomy" id="412755"/>
    <lineage>
        <taxon>unclassified sequences</taxon>
        <taxon>metagenomes</taxon>
        <taxon>ecological metagenomes</taxon>
    </lineage>
</organism>
<comment type="caution">
    <text evidence="1">The sequence shown here is derived from an EMBL/GenBank/DDBJ whole genome shotgun (WGS) entry which is preliminary data.</text>
</comment>
<evidence type="ECO:0008006" key="2">
    <source>
        <dbReference type="Google" id="ProtNLM"/>
    </source>
</evidence>
<dbReference type="EMBL" id="LAZR01000994">
    <property type="protein sequence ID" value="KKN53002.1"/>
    <property type="molecule type" value="Genomic_DNA"/>
</dbReference>
<evidence type="ECO:0000313" key="1">
    <source>
        <dbReference type="EMBL" id="KKN53002.1"/>
    </source>
</evidence>
<proteinExistence type="predicted"/>
<reference evidence="1" key="1">
    <citation type="journal article" date="2015" name="Nature">
        <title>Complex archaea that bridge the gap between prokaryotes and eukaryotes.</title>
        <authorList>
            <person name="Spang A."/>
            <person name="Saw J.H."/>
            <person name="Jorgensen S.L."/>
            <person name="Zaremba-Niedzwiedzka K."/>
            <person name="Martijn J."/>
            <person name="Lind A.E."/>
            <person name="van Eijk R."/>
            <person name="Schleper C."/>
            <person name="Guy L."/>
            <person name="Ettema T.J."/>
        </authorList>
    </citation>
    <scope>NUCLEOTIDE SEQUENCE</scope>
</reference>
<name>A0A0F9RT04_9ZZZZ</name>